<dbReference type="GO" id="GO:0008962">
    <property type="term" value="F:phosphatidylglycerophosphatase activity"/>
    <property type="evidence" value="ECO:0007669"/>
    <property type="project" value="InterPro"/>
</dbReference>
<comment type="caution">
    <text evidence="1">The sequence shown here is derived from an EMBL/GenBank/DDBJ whole genome shotgun (WGS) entry which is preliminary data.</text>
</comment>
<dbReference type="AlphaFoldDB" id="A0A9D1AAH6"/>
<dbReference type="Gene3D" id="3.40.50.1000">
    <property type="entry name" value="HAD superfamily/HAD-like"/>
    <property type="match status" value="1"/>
</dbReference>
<dbReference type="NCBIfam" id="TIGR01668">
    <property type="entry name" value="YqeG_hyp_ppase"/>
    <property type="match status" value="1"/>
</dbReference>
<dbReference type="NCBIfam" id="TIGR01662">
    <property type="entry name" value="HAD-SF-IIIA"/>
    <property type="match status" value="1"/>
</dbReference>
<sequence>MSFSLIPKILVHSLPDLTPQRLREAGIDFLMLDFDNTIVPYTSDVPTPAMEAWLKEMMCSGIGLCVVSNSHKERVKVFCKAWGIPCITYARKPFSKGILQCKEQFHLDFSHTALAGDQIYTDVLGANCAGAISILVHPIHLHTFWLRLRHAVELPFIFIGKRRAKS</sequence>
<organism evidence="1 2">
    <name type="scientific">Candidatus Avoscillospira stercoripullorum</name>
    <dbReference type="NCBI Taxonomy" id="2840709"/>
    <lineage>
        <taxon>Bacteria</taxon>
        <taxon>Bacillati</taxon>
        <taxon>Bacillota</taxon>
        <taxon>Clostridia</taxon>
        <taxon>Eubacteriales</taxon>
        <taxon>Oscillospiraceae</taxon>
        <taxon>Oscillospiraceae incertae sedis</taxon>
        <taxon>Candidatus Avoscillospira</taxon>
    </lineage>
</organism>
<evidence type="ECO:0000313" key="1">
    <source>
        <dbReference type="EMBL" id="HIR10085.1"/>
    </source>
</evidence>
<dbReference type="InterPro" id="IPR010021">
    <property type="entry name" value="PGPP1/Gep4"/>
</dbReference>
<dbReference type="SUPFAM" id="SSF56784">
    <property type="entry name" value="HAD-like"/>
    <property type="match status" value="1"/>
</dbReference>
<accession>A0A9D1AAH6</accession>
<protein>
    <submittedName>
        <fullName evidence="1">YqeG family HAD IIIA-type phosphatase</fullName>
    </submittedName>
</protein>
<dbReference type="Proteomes" id="UP000824258">
    <property type="component" value="Unassembled WGS sequence"/>
</dbReference>
<dbReference type="InterPro" id="IPR027706">
    <property type="entry name" value="PGP_Pase"/>
</dbReference>
<dbReference type="EMBL" id="DVGD01000220">
    <property type="protein sequence ID" value="HIR10085.1"/>
    <property type="molecule type" value="Genomic_DNA"/>
</dbReference>
<dbReference type="Pfam" id="PF09419">
    <property type="entry name" value="PGP_phosphatase"/>
    <property type="match status" value="1"/>
</dbReference>
<proteinExistence type="predicted"/>
<reference evidence="1" key="2">
    <citation type="journal article" date="2021" name="PeerJ">
        <title>Extensive microbial diversity within the chicken gut microbiome revealed by metagenomics and culture.</title>
        <authorList>
            <person name="Gilroy R."/>
            <person name="Ravi A."/>
            <person name="Getino M."/>
            <person name="Pursley I."/>
            <person name="Horton D.L."/>
            <person name="Alikhan N.F."/>
            <person name="Baker D."/>
            <person name="Gharbi K."/>
            <person name="Hall N."/>
            <person name="Watson M."/>
            <person name="Adriaenssens E.M."/>
            <person name="Foster-Nyarko E."/>
            <person name="Jarju S."/>
            <person name="Secka A."/>
            <person name="Antonio M."/>
            <person name="Oren A."/>
            <person name="Chaudhuri R.R."/>
            <person name="La Ragione R."/>
            <person name="Hildebrand F."/>
            <person name="Pallen M.J."/>
        </authorList>
    </citation>
    <scope>NUCLEOTIDE SEQUENCE</scope>
    <source>
        <strain evidence="1">ChiHjej9B8-7071</strain>
    </source>
</reference>
<gene>
    <name evidence="1" type="ORF">IAA70_06755</name>
</gene>
<dbReference type="InterPro" id="IPR036412">
    <property type="entry name" value="HAD-like_sf"/>
</dbReference>
<evidence type="ECO:0000313" key="2">
    <source>
        <dbReference type="Proteomes" id="UP000824258"/>
    </source>
</evidence>
<name>A0A9D1AAH6_9FIRM</name>
<reference evidence="1" key="1">
    <citation type="submission" date="2020-10" db="EMBL/GenBank/DDBJ databases">
        <authorList>
            <person name="Gilroy R."/>
        </authorList>
    </citation>
    <scope>NUCLEOTIDE SEQUENCE</scope>
    <source>
        <strain evidence="1">ChiHjej9B8-7071</strain>
    </source>
</reference>
<dbReference type="InterPro" id="IPR006549">
    <property type="entry name" value="HAD-SF_hydro_IIIA"/>
</dbReference>
<dbReference type="InterPro" id="IPR023214">
    <property type="entry name" value="HAD_sf"/>
</dbReference>